<dbReference type="CDD" id="cd00075">
    <property type="entry name" value="HATPase"/>
    <property type="match status" value="1"/>
</dbReference>
<evidence type="ECO:0000313" key="4">
    <source>
        <dbReference type="EMBL" id="CAJ38021.1"/>
    </source>
</evidence>
<dbReference type="InterPro" id="IPR003594">
    <property type="entry name" value="HATPase_dom"/>
</dbReference>
<keyword evidence="4" id="KW-0675">Receptor</keyword>
<proteinExistence type="predicted"/>
<dbReference type="Gene3D" id="3.30.565.10">
    <property type="entry name" value="Histidine kinase-like ATPase, C-terminal domain"/>
    <property type="match status" value="1"/>
</dbReference>
<protein>
    <submittedName>
        <fullName evidence="4">Predicted signal transduction receptor</fullName>
    </submittedName>
</protein>
<dbReference type="InterPro" id="IPR013656">
    <property type="entry name" value="PAS_4"/>
</dbReference>
<evidence type="ECO:0000259" key="2">
    <source>
        <dbReference type="Pfam" id="PF02518"/>
    </source>
</evidence>
<dbReference type="Pfam" id="PF02518">
    <property type="entry name" value="HATPase_c"/>
    <property type="match status" value="1"/>
</dbReference>
<feature type="domain" description="GAF" evidence="1">
    <location>
        <begin position="115"/>
        <end position="249"/>
    </location>
</feature>
<dbReference type="RefSeq" id="WP_012034574.1">
    <property type="nucleotide sequence ID" value="NC_009464.1"/>
</dbReference>
<dbReference type="Pfam" id="PF01590">
    <property type="entry name" value="GAF"/>
    <property type="match status" value="1"/>
</dbReference>
<reference evidence="4 5" key="1">
    <citation type="journal article" date="2006" name="Science">
        <title>Genome of rice cluster I archaea -- the key methane producers in the rice rhizosphere.</title>
        <authorList>
            <person name="Erkel C."/>
            <person name="Kube M."/>
            <person name="Reinhardt R."/>
            <person name="Liesack W."/>
        </authorList>
    </citation>
    <scope>NUCLEOTIDE SEQUENCE [LARGE SCALE GENOMIC DNA]</scope>
    <source>
        <strain evidence="5">DSM 22066 / NBRC 105507 / MRE50</strain>
    </source>
</reference>
<dbReference type="SUPFAM" id="SSF55785">
    <property type="entry name" value="PYP-like sensor domain (PAS domain)"/>
    <property type="match status" value="1"/>
</dbReference>
<dbReference type="Pfam" id="PF08448">
    <property type="entry name" value="PAS_4"/>
    <property type="match status" value="1"/>
</dbReference>
<name>Q0W0S2_METAR</name>
<dbReference type="InterPro" id="IPR029016">
    <property type="entry name" value="GAF-like_dom_sf"/>
</dbReference>
<keyword evidence="5" id="KW-1185">Reference proteome</keyword>
<dbReference type="InterPro" id="IPR003018">
    <property type="entry name" value="GAF"/>
</dbReference>
<dbReference type="Gene3D" id="3.30.450.40">
    <property type="match status" value="1"/>
</dbReference>
<dbReference type="SUPFAM" id="SSF55781">
    <property type="entry name" value="GAF domain-like"/>
    <property type="match status" value="1"/>
</dbReference>
<dbReference type="SUPFAM" id="SSF55874">
    <property type="entry name" value="ATPase domain of HSP90 chaperone/DNA topoisomerase II/histidine kinase"/>
    <property type="match status" value="1"/>
</dbReference>
<evidence type="ECO:0000259" key="1">
    <source>
        <dbReference type="Pfam" id="PF01590"/>
    </source>
</evidence>
<dbReference type="Proteomes" id="UP000000663">
    <property type="component" value="Chromosome"/>
</dbReference>
<dbReference type="STRING" id="351160.RRC287"/>
<dbReference type="InterPro" id="IPR035965">
    <property type="entry name" value="PAS-like_dom_sf"/>
</dbReference>
<feature type="domain" description="PAS fold-4" evidence="3">
    <location>
        <begin position="6"/>
        <end position="95"/>
    </location>
</feature>
<gene>
    <name evidence="4" type="ORF">RRC287</name>
</gene>
<dbReference type="eggNOG" id="arCOG06515">
    <property type="taxonomic scope" value="Archaea"/>
</dbReference>
<evidence type="ECO:0000313" key="5">
    <source>
        <dbReference type="Proteomes" id="UP000000663"/>
    </source>
</evidence>
<dbReference type="KEGG" id="rci:RRC287"/>
<evidence type="ECO:0000259" key="3">
    <source>
        <dbReference type="Pfam" id="PF08448"/>
    </source>
</evidence>
<dbReference type="GeneID" id="5143591"/>
<accession>Q0W0S2</accession>
<dbReference type="AlphaFoldDB" id="Q0W0S2"/>
<feature type="domain" description="Histidine kinase/HSP90-like ATPase" evidence="2">
    <location>
        <begin position="374"/>
        <end position="478"/>
    </location>
</feature>
<organism evidence="4 5">
    <name type="scientific">Methanocella arvoryzae (strain DSM 22066 / NBRC 105507 / MRE50)</name>
    <dbReference type="NCBI Taxonomy" id="351160"/>
    <lineage>
        <taxon>Archaea</taxon>
        <taxon>Methanobacteriati</taxon>
        <taxon>Methanobacteriota</taxon>
        <taxon>Stenosarchaea group</taxon>
        <taxon>Methanomicrobia</taxon>
        <taxon>Methanocellales</taxon>
        <taxon>Methanocellaceae</taxon>
        <taxon>Methanocella</taxon>
    </lineage>
</organism>
<dbReference type="InterPro" id="IPR036890">
    <property type="entry name" value="HATPase_C_sf"/>
</dbReference>
<dbReference type="EMBL" id="AM114193">
    <property type="protein sequence ID" value="CAJ38021.1"/>
    <property type="molecule type" value="Genomic_DNA"/>
</dbReference>
<sequence>MIAEISGAMCVVDLEGRVIWASHEFDRWFSRDGKRAIGKTIDSLVPGLYKECPKSVVISHVDYNGLKHFLEARCETTYDDEGKEISSLISFKDVTLLQLLLNISVLTMSTSTPVALLDQAIGAISDTFGYKTIAAMLYKDGFLELAVSRGYSPRLQNLFTRQKVSPEERGLAGRSAYTLKVITKEIKEGTVSPKLLEESRRLDIRWATTIPLTDRDGLLGVLAFSTSTPPATDEIDLLKTVCNQITVSLRKILFEEALVKARNELELYVDLMCHDITNAIQISLGYLELVESDASTTNYGYVSCSMNALHKINRLIGTVRTLRSAPGMMLKDVNLKDAVKSAVTVIKCSRSAEEKGVSIDIDNVSDLTVRANNLLKDVIYNLIDATVRRVRYRGSIWIRTEQKNHDCRLIIEDSGPGMIEMPGTRPHAEVPAVSLHETPSISMYFVFSVVKNYGGTVEIESRVQGELEQGNRVIISLKCA</sequence>
<dbReference type="InterPro" id="IPR000014">
    <property type="entry name" value="PAS"/>
</dbReference>
<dbReference type="CDD" id="cd00130">
    <property type="entry name" value="PAS"/>
    <property type="match status" value="1"/>
</dbReference>